<evidence type="ECO:0000313" key="1">
    <source>
        <dbReference type="EMBL" id="GBM88867.1"/>
    </source>
</evidence>
<feature type="non-terminal residue" evidence="1">
    <location>
        <position position="1"/>
    </location>
</feature>
<dbReference type="Proteomes" id="UP000499080">
    <property type="component" value="Unassembled WGS sequence"/>
</dbReference>
<proteinExistence type="predicted"/>
<keyword evidence="2" id="KW-1185">Reference proteome</keyword>
<reference evidence="1 2" key="1">
    <citation type="journal article" date="2019" name="Sci. Rep.">
        <title>Orb-weaving spider Araneus ventricosus genome elucidates the spidroin gene catalogue.</title>
        <authorList>
            <person name="Kono N."/>
            <person name="Nakamura H."/>
            <person name="Ohtoshi R."/>
            <person name="Moran D.A.P."/>
            <person name="Shinohara A."/>
            <person name="Yoshida Y."/>
            <person name="Fujiwara M."/>
            <person name="Mori M."/>
            <person name="Tomita M."/>
            <person name="Arakawa K."/>
        </authorList>
    </citation>
    <scope>NUCLEOTIDE SEQUENCE [LARGE SCALE GENOMIC DNA]</scope>
</reference>
<protein>
    <submittedName>
        <fullName evidence="1">Uncharacterized protein</fullName>
    </submittedName>
</protein>
<dbReference type="EMBL" id="BGPR01003498">
    <property type="protein sequence ID" value="GBM88867.1"/>
    <property type="molecule type" value="Genomic_DNA"/>
</dbReference>
<name>A0A4Y2JFS5_ARAVE</name>
<gene>
    <name evidence="1" type="ORF">AVEN_134131_1</name>
</gene>
<organism evidence="1 2">
    <name type="scientific">Araneus ventricosus</name>
    <name type="common">Orbweaver spider</name>
    <name type="synonym">Epeira ventricosa</name>
    <dbReference type="NCBI Taxonomy" id="182803"/>
    <lineage>
        <taxon>Eukaryota</taxon>
        <taxon>Metazoa</taxon>
        <taxon>Ecdysozoa</taxon>
        <taxon>Arthropoda</taxon>
        <taxon>Chelicerata</taxon>
        <taxon>Arachnida</taxon>
        <taxon>Araneae</taxon>
        <taxon>Araneomorphae</taxon>
        <taxon>Entelegynae</taxon>
        <taxon>Araneoidea</taxon>
        <taxon>Araneidae</taxon>
        <taxon>Araneus</taxon>
    </lineage>
</organism>
<evidence type="ECO:0000313" key="2">
    <source>
        <dbReference type="Proteomes" id="UP000499080"/>
    </source>
</evidence>
<dbReference type="AlphaFoldDB" id="A0A4Y2JFS5"/>
<sequence>TAEVRKEEQSQTSTFRCSRHLVPTLAAHSLLLTMLGSPIISNTTSSVARVNKGRVRGLGRGPRTKRLLHSPNAPQRVKPLKKFSVISTGFVQVLQEQNLTKL</sequence>
<accession>A0A4Y2JFS5</accession>
<comment type="caution">
    <text evidence="1">The sequence shown here is derived from an EMBL/GenBank/DDBJ whole genome shotgun (WGS) entry which is preliminary data.</text>
</comment>